<dbReference type="InterPro" id="IPR008972">
    <property type="entry name" value="Cupredoxin"/>
</dbReference>
<dbReference type="Pfam" id="PF00127">
    <property type="entry name" value="Copper-bind"/>
    <property type="match status" value="1"/>
</dbReference>
<feature type="signal peptide" evidence="3">
    <location>
        <begin position="1"/>
        <end position="20"/>
    </location>
</feature>
<dbReference type="RefSeq" id="WP_368804781.1">
    <property type="nucleotide sequence ID" value="NZ_JAZHFV010000008.1"/>
</dbReference>
<evidence type="ECO:0000256" key="3">
    <source>
        <dbReference type="SAM" id="SignalP"/>
    </source>
</evidence>
<reference evidence="5 6" key="1">
    <citation type="submission" date="2024-01" db="EMBL/GenBank/DDBJ databases">
        <title>New evidence supports the origin of RcGTA from prophage.</title>
        <authorList>
            <person name="Xu Y."/>
            <person name="Liu B."/>
            <person name="Chen F."/>
        </authorList>
    </citation>
    <scope>NUCLEOTIDE SEQUENCE [LARGE SCALE GENOMIC DNA]</scope>
    <source>
        <strain evidence="5 6">CBW1107-2</strain>
    </source>
</reference>
<organism evidence="5 6">
    <name type="scientific">Neoaquamicrobium sediminum</name>
    <dbReference type="NCBI Taxonomy" id="1849104"/>
    <lineage>
        <taxon>Bacteria</taxon>
        <taxon>Pseudomonadati</taxon>
        <taxon>Pseudomonadota</taxon>
        <taxon>Alphaproteobacteria</taxon>
        <taxon>Hyphomicrobiales</taxon>
        <taxon>Phyllobacteriaceae</taxon>
        <taxon>Neoaquamicrobium</taxon>
    </lineage>
</organism>
<protein>
    <submittedName>
        <fullName evidence="5">Plastocyanin/azurin family copper-binding protein</fullName>
    </submittedName>
</protein>
<dbReference type="PANTHER" id="PTHR38439:SF3">
    <property type="entry name" value="COPPER-RESISTANT CUPROPROTEIN COPI"/>
    <property type="match status" value="1"/>
</dbReference>
<keyword evidence="2" id="KW-0186">Copper</keyword>
<comment type="caution">
    <text evidence="5">The sequence shown here is derived from an EMBL/GenBank/DDBJ whole genome shotgun (WGS) entry which is preliminary data.</text>
</comment>
<dbReference type="EMBL" id="JAZHFV010000008">
    <property type="protein sequence ID" value="MEX4010022.1"/>
    <property type="molecule type" value="Genomic_DNA"/>
</dbReference>
<evidence type="ECO:0000256" key="1">
    <source>
        <dbReference type="ARBA" id="ARBA00022723"/>
    </source>
</evidence>
<keyword evidence="6" id="KW-1185">Reference proteome</keyword>
<accession>A0ABV3WZA3</accession>
<feature type="chain" id="PRO_5045493863" evidence="3">
    <location>
        <begin position="21"/>
        <end position="159"/>
    </location>
</feature>
<dbReference type="InterPro" id="IPR050845">
    <property type="entry name" value="Cu-binding_ET"/>
</dbReference>
<dbReference type="Gene3D" id="2.60.40.420">
    <property type="entry name" value="Cupredoxins - blue copper proteins"/>
    <property type="match status" value="1"/>
</dbReference>
<dbReference type="PROSITE" id="PS00079">
    <property type="entry name" value="MULTICOPPER_OXIDASE1"/>
    <property type="match status" value="1"/>
</dbReference>
<dbReference type="PANTHER" id="PTHR38439">
    <property type="entry name" value="AURACYANIN-B"/>
    <property type="match status" value="1"/>
</dbReference>
<dbReference type="Proteomes" id="UP001559025">
    <property type="component" value="Unassembled WGS sequence"/>
</dbReference>
<evidence type="ECO:0000259" key="4">
    <source>
        <dbReference type="Pfam" id="PF00127"/>
    </source>
</evidence>
<sequence>MKTVIASVALLILSASMAAASPGHSGSHEEMAVGIPGDANKATRTINVTMFENEDGQMLFQPNTFEVKEGQTVRFSILNKGELDHEFVLDQKEKNAEHRALMMKFPEMEHDDPNAIRLEAGKRGNIVWTFSNAGIFEFACLIPGHYESGMHGTVEVSAM</sequence>
<dbReference type="SUPFAM" id="SSF49503">
    <property type="entry name" value="Cupredoxins"/>
    <property type="match status" value="1"/>
</dbReference>
<evidence type="ECO:0000313" key="6">
    <source>
        <dbReference type="Proteomes" id="UP001559025"/>
    </source>
</evidence>
<evidence type="ECO:0000313" key="5">
    <source>
        <dbReference type="EMBL" id="MEX4010022.1"/>
    </source>
</evidence>
<feature type="domain" description="Blue (type 1) copper" evidence="4">
    <location>
        <begin position="52"/>
        <end position="156"/>
    </location>
</feature>
<dbReference type="InterPro" id="IPR000923">
    <property type="entry name" value="BlueCu_1"/>
</dbReference>
<dbReference type="InterPro" id="IPR033138">
    <property type="entry name" value="Cu_oxidase_CS"/>
</dbReference>
<dbReference type="CDD" id="cd04211">
    <property type="entry name" value="Cupredoxin_like_2"/>
    <property type="match status" value="1"/>
</dbReference>
<evidence type="ECO:0000256" key="2">
    <source>
        <dbReference type="ARBA" id="ARBA00023008"/>
    </source>
</evidence>
<name>A0ABV3WZA3_9HYPH</name>
<proteinExistence type="predicted"/>
<keyword evidence="3" id="KW-0732">Signal</keyword>
<keyword evidence="1" id="KW-0479">Metal-binding</keyword>
<gene>
    <name evidence="5" type="ORF">V1479_22140</name>
</gene>